<dbReference type="InterPro" id="IPR027417">
    <property type="entry name" value="P-loop_NTPase"/>
</dbReference>
<dbReference type="InterPro" id="IPR051316">
    <property type="entry name" value="Zinc-reg_GTPase_activator"/>
</dbReference>
<dbReference type="Proteomes" id="UP000238163">
    <property type="component" value="Unassembled WGS sequence"/>
</dbReference>
<proteinExistence type="predicted"/>
<dbReference type="Gene3D" id="3.40.50.300">
    <property type="entry name" value="P-loop containing nucleotide triphosphate hydrolases"/>
    <property type="match status" value="1"/>
</dbReference>
<feature type="region of interest" description="Disordered" evidence="1">
    <location>
        <begin position="210"/>
        <end position="233"/>
    </location>
</feature>
<protein>
    <submittedName>
        <fullName evidence="3">GTP-binding protein</fullName>
    </submittedName>
</protein>
<evidence type="ECO:0000256" key="1">
    <source>
        <dbReference type="SAM" id="MobiDB-lite"/>
    </source>
</evidence>
<dbReference type="InterPro" id="IPR003495">
    <property type="entry name" value="CobW/HypB/UreG_nucleotide-bd"/>
</dbReference>
<dbReference type="Pfam" id="PF02492">
    <property type="entry name" value="cobW"/>
    <property type="match status" value="1"/>
</dbReference>
<organism evidence="3 4">
    <name type="scientific">Vibrio mediterranei</name>
    <dbReference type="NCBI Taxonomy" id="689"/>
    <lineage>
        <taxon>Bacteria</taxon>
        <taxon>Pseudomonadati</taxon>
        <taxon>Pseudomonadota</taxon>
        <taxon>Gammaproteobacteria</taxon>
        <taxon>Vibrionales</taxon>
        <taxon>Vibrionaceae</taxon>
        <taxon>Vibrio</taxon>
    </lineage>
</organism>
<name>A0ABX5DHY3_9VIBR</name>
<dbReference type="SUPFAM" id="SSF52540">
    <property type="entry name" value="P-loop containing nucleoside triphosphate hydrolases"/>
    <property type="match status" value="1"/>
</dbReference>
<feature type="compositionally biased region" description="Basic residues" evidence="1">
    <location>
        <begin position="215"/>
        <end position="226"/>
    </location>
</feature>
<accession>A0ABX5DHY3</accession>
<evidence type="ECO:0000313" key="3">
    <source>
        <dbReference type="EMBL" id="PRQ68663.1"/>
    </source>
</evidence>
<reference evidence="3 4" key="1">
    <citation type="submission" date="2018-03" db="EMBL/GenBank/DDBJ databases">
        <title>Genetic Diversity and Phenotypic Plasticity of AHL Mediated Quorum Sensing in Environmental Strains of Vibrio mediterranei.</title>
        <authorList>
            <person name="Lantoine F."/>
            <person name="Vouve F."/>
        </authorList>
    </citation>
    <scope>NUCLEOTIDE SEQUENCE [LARGE SCALE GENOMIC DNA]</scope>
    <source>
        <strain evidence="3 4">17LN0615E</strain>
    </source>
</reference>
<comment type="caution">
    <text evidence="3">The sequence shown here is derived from an EMBL/GenBank/DDBJ whole genome shotgun (WGS) entry which is preliminary data.</text>
</comment>
<sequence length="334" mass="37337">MNSDNQPITGVPTNIITGFLGVGKTSAILNLMKDKPQNERWAILVNEFGEIGIDGSLVQGQHKDKQQVFIREVPGGCMCCAAGLPMQIALNQLLSEARPDRLLIEPTGLGHPKEVLEVLSTKHYRQVLSLQKTITLVDARRLSDSRYTQHDTFNQQISIADTIVGNKLDLYQPGDSEKLTAYVAKVGRPSTKVVFAKHGSIPLSEFEGETSIHQHPPHHHHHHSQKKPLASEQDLPESGFLKAENEGEGFQSVGWRFSPDKVFNRQKLILLLVELDVERMKAVFITEDGIFGYNLTSDGLTEVVLDDYFESRIELISDTIDDTFEEQLLSCLQE</sequence>
<dbReference type="PANTHER" id="PTHR13748:SF46">
    <property type="entry name" value="ZINC CHAPERONE YEIR"/>
    <property type="match status" value="1"/>
</dbReference>
<dbReference type="RefSeq" id="WP_062455877.1">
    <property type="nucleotide sequence ID" value="NZ_FLLQ01000001.1"/>
</dbReference>
<gene>
    <name evidence="3" type="ORF">COR51_04460</name>
</gene>
<dbReference type="PANTHER" id="PTHR13748">
    <property type="entry name" value="COBW-RELATED"/>
    <property type="match status" value="1"/>
</dbReference>
<evidence type="ECO:0000259" key="2">
    <source>
        <dbReference type="Pfam" id="PF02492"/>
    </source>
</evidence>
<dbReference type="CDD" id="cd03112">
    <property type="entry name" value="CobW-like"/>
    <property type="match status" value="1"/>
</dbReference>
<evidence type="ECO:0000313" key="4">
    <source>
        <dbReference type="Proteomes" id="UP000238163"/>
    </source>
</evidence>
<keyword evidence="4" id="KW-1185">Reference proteome</keyword>
<feature type="domain" description="CobW/HypB/UreG nucleotide-binding" evidence="2">
    <location>
        <begin position="12"/>
        <end position="186"/>
    </location>
</feature>
<dbReference type="EMBL" id="NWTN01000002">
    <property type="protein sequence ID" value="PRQ68663.1"/>
    <property type="molecule type" value="Genomic_DNA"/>
</dbReference>